<evidence type="ECO:0000259" key="3">
    <source>
        <dbReference type="Pfam" id="PF22725"/>
    </source>
</evidence>
<dbReference type="KEGG" id="abac:LuPra_01456"/>
<dbReference type="EMBL" id="CP015136">
    <property type="protein sequence ID" value="AMY08262.1"/>
    <property type="molecule type" value="Genomic_DNA"/>
</dbReference>
<evidence type="ECO:0000259" key="2">
    <source>
        <dbReference type="Pfam" id="PF01408"/>
    </source>
</evidence>
<feature type="domain" description="GFO/IDH/MocA-like oxidoreductase" evidence="3">
    <location>
        <begin position="135"/>
        <end position="258"/>
    </location>
</feature>
<dbReference type="RefSeq" id="WP_110170121.1">
    <property type="nucleotide sequence ID" value="NZ_CP015136.1"/>
</dbReference>
<proteinExistence type="predicted"/>
<reference evidence="4 5" key="1">
    <citation type="journal article" date="2016" name="Genome Announc.">
        <title>First Complete Genome Sequence of a Subdivision 6 Acidobacterium Strain.</title>
        <authorList>
            <person name="Huang S."/>
            <person name="Vieira S."/>
            <person name="Bunk B."/>
            <person name="Riedel T."/>
            <person name="Sproer C."/>
            <person name="Overmann J."/>
        </authorList>
    </citation>
    <scope>NUCLEOTIDE SEQUENCE [LARGE SCALE GENOMIC DNA]</scope>
    <source>
        <strain evidence="5">DSM 100886 HEG_-6_39</strain>
    </source>
</reference>
<dbReference type="Gene3D" id="3.40.50.720">
    <property type="entry name" value="NAD(P)-binding Rossmann-like Domain"/>
    <property type="match status" value="1"/>
</dbReference>
<reference evidence="5" key="2">
    <citation type="submission" date="2016-04" db="EMBL/GenBank/DDBJ databases">
        <title>First Complete Genome Sequence of a Subdivision 6 Acidobacterium.</title>
        <authorList>
            <person name="Huang S."/>
            <person name="Vieira S."/>
            <person name="Bunk B."/>
            <person name="Riedel T."/>
            <person name="Sproeer C."/>
            <person name="Overmann J."/>
        </authorList>
    </citation>
    <scope>NUCLEOTIDE SEQUENCE [LARGE SCALE GENOMIC DNA]</scope>
    <source>
        <strain evidence="5">DSM 100886 HEG_-6_39</strain>
    </source>
</reference>
<dbReference type="InterPro" id="IPR050463">
    <property type="entry name" value="Gfo/Idh/MocA_oxidrdct_glycsds"/>
</dbReference>
<keyword evidence="1 4" id="KW-0560">Oxidoreductase</keyword>
<name>A0A143PI65_LUTPR</name>
<dbReference type="Pfam" id="PF01408">
    <property type="entry name" value="GFO_IDH_MocA"/>
    <property type="match status" value="1"/>
</dbReference>
<dbReference type="PATRIC" id="fig|1813736.3.peg.1509"/>
<dbReference type="OrthoDB" id="6183734at2"/>
<dbReference type="Pfam" id="PF22725">
    <property type="entry name" value="GFO_IDH_MocA_C3"/>
    <property type="match status" value="1"/>
</dbReference>
<dbReference type="STRING" id="1855912.LuPra_01456"/>
<evidence type="ECO:0000256" key="1">
    <source>
        <dbReference type="ARBA" id="ARBA00023002"/>
    </source>
</evidence>
<evidence type="ECO:0000313" key="5">
    <source>
        <dbReference type="Proteomes" id="UP000076079"/>
    </source>
</evidence>
<dbReference type="GO" id="GO:0050606">
    <property type="term" value="F:4-carboxy-2-hydroxymuconate semialdehyde hemiacetal dehydrogenase activity"/>
    <property type="evidence" value="ECO:0007669"/>
    <property type="project" value="UniProtKB-EC"/>
</dbReference>
<accession>A0A143PI65</accession>
<gene>
    <name evidence="4" type="primary">ligC_1</name>
    <name evidence="4" type="ORF">LuPra_01456</name>
</gene>
<dbReference type="Proteomes" id="UP000076079">
    <property type="component" value="Chromosome"/>
</dbReference>
<feature type="domain" description="Gfo/Idh/MocA-like oxidoreductase N-terminal" evidence="2">
    <location>
        <begin position="4"/>
        <end position="122"/>
    </location>
</feature>
<protein>
    <submittedName>
        <fullName evidence="4">4-carboxy-2-hydroxymuconate-6-semialdehyde dehydrogenase</fullName>
        <ecNumber evidence="4">1.1.1.312</ecNumber>
    </submittedName>
</protein>
<dbReference type="InterPro" id="IPR036291">
    <property type="entry name" value="NAD(P)-bd_dom_sf"/>
</dbReference>
<dbReference type="AlphaFoldDB" id="A0A143PI65"/>
<dbReference type="PANTHER" id="PTHR43818">
    <property type="entry name" value="BCDNA.GH03377"/>
    <property type="match status" value="1"/>
</dbReference>
<dbReference type="InterPro" id="IPR055170">
    <property type="entry name" value="GFO_IDH_MocA-like_dom"/>
</dbReference>
<dbReference type="PANTHER" id="PTHR43818:SF11">
    <property type="entry name" value="BCDNA.GH03377"/>
    <property type="match status" value="1"/>
</dbReference>
<dbReference type="EC" id="1.1.1.312" evidence="4"/>
<dbReference type="GO" id="GO:0000166">
    <property type="term" value="F:nucleotide binding"/>
    <property type="evidence" value="ECO:0007669"/>
    <property type="project" value="InterPro"/>
</dbReference>
<sequence length="345" mass="37713">MNELKIGVVGLGWVAGAHIETFKHVKGAAVTAVCSRRDLDVGALQATYGLPLKAYRDYAEMLADPAIDAIDICTPHPFHAEQAIAAANAGKHLIIEKPIALSWEDAVRVRDAIRANGVKAMVCFEVRYSAQFTLTRSVVEQGLLGELHFAEVDYYHGIGPWYGQYGWNIKKDMGASSLLTAGCHAMDILLMLMQSPVQEVTAYGTTSKSEYFAPYEYPTTTVSLLKFADGKIGKVTSCIDCLQPYYFHSHIIGSHGTLLDTKLHTTKLPGMIKTKWSELATHPIDSGDVSDHPYQPQFQAFVDATLAGTTMPLTDFETALESHRVAYAADLSVQRGTTVQLSELA</sequence>
<evidence type="ECO:0000313" key="4">
    <source>
        <dbReference type="EMBL" id="AMY08262.1"/>
    </source>
</evidence>
<dbReference type="SUPFAM" id="SSF51735">
    <property type="entry name" value="NAD(P)-binding Rossmann-fold domains"/>
    <property type="match status" value="1"/>
</dbReference>
<dbReference type="InterPro" id="IPR000683">
    <property type="entry name" value="Gfo/Idh/MocA-like_OxRdtase_N"/>
</dbReference>
<keyword evidence="5" id="KW-1185">Reference proteome</keyword>
<dbReference type="SUPFAM" id="SSF55347">
    <property type="entry name" value="Glyceraldehyde-3-phosphate dehydrogenase-like, C-terminal domain"/>
    <property type="match status" value="1"/>
</dbReference>
<organism evidence="4 5">
    <name type="scientific">Luteitalea pratensis</name>
    <dbReference type="NCBI Taxonomy" id="1855912"/>
    <lineage>
        <taxon>Bacteria</taxon>
        <taxon>Pseudomonadati</taxon>
        <taxon>Acidobacteriota</taxon>
        <taxon>Vicinamibacteria</taxon>
        <taxon>Vicinamibacterales</taxon>
        <taxon>Vicinamibacteraceae</taxon>
        <taxon>Luteitalea</taxon>
    </lineage>
</organism>
<dbReference type="Gene3D" id="3.30.360.10">
    <property type="entry name" value="Dihydrodipicolinate Reductase, domain 2"/>
    <property type="match status" value="1"/>
</dbReference>